<proteinExistence type="predicted"/>
<dbReference type="InterPro" id="IPR013785">
    <property type="entry name" value="Aldolase_TIM"/>
</dbReference>
<dbReference type="Gene3D" id="3.20.20.70">
    <property type="entry name" value="Aldolase class I"/>
    <property type="match status" value="1"/>
</dbReference>
<sequence>MEYEQAIVRPPSEANSLLLPVTFGCSHNKCTFCGTYSNIKLRIRPLEDIKRDIDKVAQNYSRSLQRIFLENGDAIIAPQRRLVEVLKYLNEKFPNLERIGSYTTPQAALIKSADELKELHKLGLKIAYMGVETGDEELLKKINKGATYAQIVEAGRKIKQAGITLSVTVILGLGGPECSENHALKTAKILSDIDPDFAGALTVMLVPGTPLHKDWEEGRFELITPFQSLAELKMIIENVKFTDCFFTANHASNYLPIKARLPKQKAAVLKLITEVLETKDMSRLRPEFTRAL</sequence>
<dbReference type="InterPro" id="IPR006638">
    <property type="entry name" value="Elp3/MiaA/NifB-like_rSAM"/>
</dbReference>
<dbReference type="SFLD" id="SFLDS00029">
    <property type="entry name" value="Radical_SAM"/>
    <property type="match status" value="1"/>
</dbReference>
<dbReference type="GO" id="GO:0003824">
    <property type="term" value="F:catalytic activity"/>
    <property type="evidence" value="ECO:0007669"/>
    <property type="project" value="InterPro"/>
</dbReference>
<gene>
    <name evidence="7" type="ORF">S03H2_03254</name>
</gene>
<dbReference type="PANTHER" id="PTHR43409:SF4">
    <property type="entry name" value="RADICAL SAM SUPERFAMILY PROTEIN"/>
    <property type="match status" value="1"/>
</dbReference>
<evidence type="ECO:0000256" key="5">
    <source>
        <dbReference type="ARBA" id="ARBA00023014"/>
    </source>
</evidence>
<dbReference type="SMART" id="SM00729">
    <property type="entry name" value="Elp3"/>
    <property type="match status" value="1"/>
</dbReference>
<comment type="cofactor">
    <cofactor evidence="1">
        <name>[4Fe-4S] cluster</name>
        <dbReference type="ChEBI" id="CHEBI:49883"/>
    </cofactor>
</comment>
<keyword evidence="3" id="KW-0479">Metal-binding</keyword>
<dbReference type="InterPro" id="IPR058240">
    <property type="entry name" value="rSAM_sf"/>
</dbReference>
<dbReference type="InterPro" id="IPR007197">
    <property type="entry name" value="rSAM"/>
</dbReference>
<keyword evidence="2" id="KW-0949">S-adenosyl-L-methionine</keyword>
<evidence type="ECO:0000256" key="1">
    <source>
        <dbReference type="ARBA" id="ARBA00001966"/>
    </source>
</evidence>
<dbReference type="PANTHER" id="PTHR43409">
    <property type="entry name" value="ANAEROBIC MAGNESIUM-PROTOPORPHYRIN IX MONOMETHYL ESTER CYCLASE-RELATED"/>
    <property type="match status" value="1"/>
</dbReference>
<evidence type="ECO:0000259" key="6">
    <source>
        <dbReference type="PROSITE" id="PS51918"/>
    </source>
</evidence>
<dbReference type="SUPFAM" id="SSF102114">
    <property type="entry name" value="Radical SAM enzymes"/>
    <property type="match status" value="1"/>
</dbReference>
<dbReference type="SFLD" id="SFLDG01095">
    <property type="entry name" value="Uncharacterised_Radical_SAM_Su"/>
    <property type="match status" value="1"/>
</dbReference>
<evidence type="ECO:0000256" key="2">
    <source>
        <dbReference type="ARBA" id="ARBA00022691"/>
    </source>
</evidence>
<protein>
    <recommendedName>
        <fullName evidence="6">Radical SAM core domain-containing protein</fullName>
    </recommendedName>
</protein>
<comment type="caution">
    <text evidence="7">The sequence shown here is derived from an EMBL/GenBank/DDBJ whole genome shotgun (WGS) entry which is preliminary data.</text>
</comment>
<dbReference type="GO" id="GO:0046872">
    <property type="term" value="F:metal ion binding"/>
    <property type="evidence" value="ECO:0007669"/>
    <property type="project" value="UniProtKB-KW"/>
</dbReference>
<keyword evidence="4" id="KW-0408">Iron</keyword>
<dbReference type="PROSITE" id="PS51918">
    <property type="entry name" value="RADICAL_SAM"/>
    <property type="match status" value="1"/>
</dbReference>
<dbReference type="CDD" id="cd01335">
    <property type="entry name" value="Radical_SAM"/>
    <property type="match status" value="1"/>
</dbReference>
<keyword evidence="5" id="KW-0411">Iron-sulfur</keyword>
<reference evidence="7" key="1">
    <citation type="journal article" date="2014" name="Front. Microbiol.">
        <title>High frequency of phylogenetically diverse reductive dehalogenase-homologous genes in deep subseafloor sedimentary metagenomes.</title>
        <authorList>
            <person name="Kawai M."/>
            <person name="Futagami T."/>
            <person name="Toyoda A."/>
            <person name="Takaki Y."/>
            <person name="Nishi S."/>
            <person name="Hori S."/>
            <person name="Arai W."/>
            <person name="Tsubouchi T."/>
            <person name="Morono Y."/>
            <person name="Uchiyama I."/>
            <person name="Ito T."/>
            <person name="Fujiyama A."/>
            <person name="Inagaki F."/>
            <person name="Takami H."/>
        </authorList>
    </citation>
    <scope>NUCLEOTIDE SEQUENCE</scope>
    <source>
        <strain evidence="7">Expedition CK06-06</strain>
    </source>
</reference>
<dbReference type="EMBL" id="BARU01001184">
    <property type="protein sequence ID" value="GAH29997.1"/>
    <property type="molecule type" value="Genomic_DNA"/>
</dbReference>
<accession>X1EBN2</accession>
<feature type="domain" description="Radical SAM core" evidence="6">
    <location>
        <begin position="11"/>
        <end position="242"/>
    </location>
</feature>
<dbReference type="SFLD" id="SFLDG01082">
    <property type="entry name" value="B12-binding_domain_containing"/>
    <property type="match status" value="1"/>
</dbReference>
<organism evidence="7">
    <name type="scientific">marine sediment metagenome</name>
    <dbReference type="NCBI Taxonomy" id="412755"/>
    <lineage>
        <taxon>unclassified sequences</taxon>
        <taxon>metagenomes</taxon>
        <taxon>ecological metagenomes</taxon>
    </lineage>
</organism>
<name>X1EBN2_9ZZZZ</name>
<dbReference type="Pfam" id="PF04055">
    <property type="entry name" value="Radical_SAM"/>
    <property type="match status" value="1"/>
</dbReference>
<dbReference type="GO" id="GO:0051536">
    <property type="term" value="F:iron-sulfur cluster binding"/>
    <property type="evidence" value="ECO:0007669"/>
    <property type="project" value="UniProtKB-KW"/>
</dbReference>
<dbReference type="InterPro" id="IPR051198">
    <property type="entry name" value="BchE-like"/>
</dbReference>
<evidence type="ECO:0000256" key="4">
    <source>
        <dbReference type="ARBA" id="ARBA00023004"/>
    </source>
</evidence>
<evidence type="ECO:0000256" key="3">
    <source>
        <dbReference type="ARBA" id="ARBA00022723"/>
    </source>
</evidence>
<dbReference type="AlphaFoldDB" id="X1EBN2"/>
<evidence type="ECO:0000313" key="7">
    <source>
        <dbReference type="EMBL" id="GAH29997.1"/>
    </source>
</evidence>